<sequence>MDRSCLQLNPSHRAPPPGRSLSGQIPAGVIGNLTDLTFLSLRYNSLTGPIPSDITSCKQLQYIYLQGNRFTGEIPAAIFSFSNLIRLNLANNNFSGEISPSFNNLTHLASLYLENNRLTGEIPELNIPSLNLFNVSNNLLQGSIPSKLAIMPASAFEGNSLCGAPLSSCSNNSKKKLSGGAIAGIVIGAVVALIVILFLIIIMCCRRSKEKKEGAVNVASAKAMDVEMAEEKAMADKERRSLGVEQTGAVAGAVKEGAKGGGIDKSLVFIGNYVPSRVYDLDDLLRASAEVLGKGTYGTTYKASLEIGITVAVKRLKDVIIKEKELKGKMEEIGRMNHENLVALKAYHCSLNEKLIVSDYMPMGSLSALLHGNRGGGRTPLNWETRSMIALGAARGITYIHSQSPTTSHGNIKSSNILLSNSYQARVSDFGLAQLATPTTPPNRIAGYRAPEVTDSRKVSQKADVYSFGVFLLELLTGKAPTHTHTLLNEQGVDLPRWVQSVVQQEWSAEVFDEELLRYQNVEEEMVQLLQLAVDCTAHYPDTRPSMAELTSRIEQICGSTSRREQELFEDIVDDEAVELEVKVIKDSSSEVLVSEDRGVFKADEVHCAEGLPSGDIEPEDINLVLTRTPMETAKVIDEAVSEFKE</sequence>
<evidence type="ECO:0000256" key="1">
    <source>
        <dbReference type="ARBA" id="ARBA00004236"/>
    </source>
</evidence>
<dbReference type="InterPro" id="IPR050994">
    <property type="entry name" value="At_inactive_RLKs"/>
</dbReference>
<keyword evidence="9" id="KW-0547">Nucleotide-binding</keyword>
<evidence type="ECO:0000313" key="13">
    <source>
        <dbReference type="EMBL" id="GMH05161.1"/>
    </source>
</evidence>
<dbReference type="InterPro" id="IPR001611">
    <property type="entry name" value="Leu-rich_rpt"/>
</dbReference>
<dbReference type="SUPFAM" id="SSF56112">
    <property type="entry name" value="Protein kinase-like (PK-like)"/>
    <property type="match status" value="1"/>
</dbReference>
<proteinExistence type="predicted"/>
<dbReference type="Pfam" id="PF07714">
    <property type="entry name" value="PK_Tyr_Ser-Thr"/>
    <property type="match status" value="1"/>
</dbReference>
<reference evidence="13" key="1">
    <citation type="submission" date="2023-05" db="EMBL/GenBank/DDBJ databases">
        <title>Nepenthes gracilis genome sequencing.</title>
        <authorList>
            <person name="Fukushima K."/>
        </authorList>
    </citation>
    <scope>NUCLEOTIDE SEQUENCE</scope>
    <source>
        <strain evidence="13">SING2019-196</strain>
    </source>
</reference>
<keyword evidence="6" id="KW-0677">Repeat</keyword>
<dbReference type="InterPro" id="IPR000719">
    <property type="entry name" value="Prot_kinase_dom"/>
</dbReference>
<dbReference type="Pfam" id="PF00560">
    <property type="entry name" value="LRR_1"/>
    <property type="match status" value="4"/>
</dbReference>
<comment type="subcellular location">
    <subcellularLocation>
        <location evidence="1">Cell membrane</location>
    </subcellularLocation>
</comment>
<dbReference type="GO" id="GO:0004672">
    <property type="term" value="F:protein kinase activity"/>
    <property type="evidence" value="ECO:0007669"/>
    <property type="project" value="InterPro"/>
</dbReference>
<dbReference type="AlphaFoldDB" id="A0AAD3XI43"/>
<keyword evidence="2" id="KW-1003">Cell membrane</keyword>
<dbReference type="GO" id="GO:0005524">
    <property type="term" value="F:ATP binding"/>
    <property type="evidence" value="ECO:0007669"/>
    <property type="project" value="UniProtKB-UniRule"/>
</dbReference>
<evidence type="ECO:0000256" key="9">
    <source>
        <dbReference type="PROSITE-ProRule" id="PRU10141"/>
    </source>
</evidence>
<evidence type="ECO:0000313" key="14">
    <source>
        <dbReference type="Proteomes" id="UP001279734"/>
    </source>
</evidence>
<dbReference type="FunFam" id="1.10.510.10:FF:000585">
    <property type="entry name" value="Probable inactive receptor kinase At1g48480"/>
    <property type="match status" value="1"/>
</dbReference>
<evidence type="ECO:0000256" key="4">
    <source>
        <dbReference type="ARBA" id="ARBA00022692"/>
    </source>
</evidence>
<evidence type="ECO:0000256" key="2">
    <source>
        <dbReference type="ARBA" id="ARBA00022475"/>
    </source>
</evidence>
<dbReference type="SUPFAM" id="SSF52058">
    <property type="entry name" value="L domain-like"/>
    <property type="match status" value="1"/>
</dbReference>
<evidence type="ECO:0000256" key="8">
    <source>
        <dbReference type="ARBA" id="ARBA00023136"/>
    </source>
</evidence>
<keyword evidence="3" id="KW-0433">Leucine-rich repeat</keyword>
<gene>
    <name evidence="13" type="ORF">Nepgr_007001</name>
</gene>
<keyword evidence="5" id="KW-0732">Signal</keyword>
<dbReference type="Gene3D" id="3.30.200.20">
    <property type="entry name" value="Phosphorylase Kinase, domain 1"/>
    <property type="match status" value="1"/>
</dbReference>
<dbReference type="GO" id="GO:0005886">
    <property type="term" value="C:plasma membrane"/>
    <property type="evidence" value="ECO:0007669"/>
    <property type="project" value="UniProtKB-SubCell"/>
</dbReference>
<evidence type="ECO:0000256" key="3">
    <source>
        <dbReference type="ARBA" id="ARBA00022614"/>
    </source>
</evidence>
<keyword evidence="8 11" id="KW-0472">Membrane</keyword>
<feature type="domain" description="Protein kinase" evidence="12">
    <location>
        <begin position="286"/>
        <end position="569"/>
    </location>
</feature>
<keyword evidence="7 11" id="KW-1133">Transmembrane helix</keyword>
<dbReference type="Gene3D" id="3.80.10.10">
    <property type="entry name" value="Ribonuclease Inhibitor"/>
    <property type="match status" value="1"/>
</dbReference>
<name>A0AAD3XI43_NEPGR</name>
<dbReference type="PANTHER" id="PTHR48010">
    <property type="entry name" value="OS05G0588300 PROTEIN"/>
    <property type="match status" value="1"/>
</dbReference>
<keyword evidence="14" id="KW-1185">Reference proteome</keyword>
<keyword evidence="9" id="KW-0067">ATP-binding</keyword>
<keyword evidence="4 11" id="KW-0812">Transmembrane</keyword>
<feature type="binding site" evidence="9">
    <location>
        <position position="322"/>
    </location>
    <ligand>
        <name>ATP</name>
        <dbReference type="ChEBI" id="CHEBI:30616"/>
    </ligand>
</feature>
<evidence type="ECO:0000256" key="10">
    <source>
        <dbReference type="SAM" id="MobiDB-lite"/>
    </source>
</evidence>
<dbReference type="InterPro" id="IPR011009">
    <property type="entry name" value="Kinase-like_dom_sf"/>
</dbReference>
<feature type="compositionally biased region" description="Polar residues" evidence="10">
    <location>
        <begin position="1"/>
        <end position="10"/>
    </location>
</feature>
<dbReference type="EMBL" id="BSYO01000005">
    <property type="protein sequence ID" value="GMH05161.1"/>
    <property type="molecule type" value="Genomic_DNA"/>
</dbReference>
<comment type="caution">
    <text evidence="13">The sequence shown here is derived from an EMBL/GenBank/DDBJ whole genome shotgun (WGS) entry which is preliminary data.</text>
</comment>
<organism evidence="13 14">
    <name type="scientific">Nepenthes gracilis</name>
    <name type="common">Slender pitcher plant</name>
    <dbReference type="NCBI Taxonomy" id="150966"/>
    <lineage>
        <taxon>Eukaryota</taxon>
        <taxon>Viridiplantae</taxon>
        <taxon>Streptophyta</taxon>
        <taxon>Embryophyta</taxon>
        <taxon>Tracheophyta</taxon>
        <taxon>Spermatophyta</taxon>
        <taxon>Magnoliopsida</taxon>
        <taxon>eudicotyledons</taxon>
        <taxon>Gunneridae</taxon>
        <taxon>Pentapetalae</taxon>
        <taxon>Caryophyllales</taxon>
        <taxon>Nepenthaceae</taxon>
        <taxon>Nepenthes</taxon>
    </lineage>
</organism>
<dbReference type="InterPro" id="IPR017441">
    <property type="entry name" value="Protein_kinase_ATP_BS"/>
</dbReference>
<evidence type="ECO:0000259" key="12">
    <source>
        <dbReference type="PROSITE" id="PS50011"/>
    </source>
</evidence>
<dbReference type="Gene3D" id="1.10.510.10">
    <property type="entry name" value="Transferase(Phosphotransferase) domain 1"/>
    <property type="match status" value="1"/>
</dbReference>
<evidence type="ECO:0000256" key="5">
    <source>
        <dbReference type="ARBA" id="ARBA00022729"/>
    </source>
</evidence>
<dbReference type="PANTHER" id="PTHR48010:SF32">
    <property type="entry name" value="PROTEIN KINASE DOMAIN-CONTAINING PROTEIN"/>
    <property type="match status" value="1"/>
</dbReference>
<dbReference type="InterPro" id="IPR032675">
    <property type="entry name" value="LRR_dom_sf"/>
</dbReference>
<feature type="region of interest" description="Disordered" evidence="10">
    <location>
        <begin position="1"/>
        <end position="22"/>
    </location>
</feature>
<dbReference type="FunFam" id="3.80.10.10:FF:000299">
    <property type="entry name" value="Piriformospora indica-insensitive protein 2"/>
    <property type="match status" value="1"/>
</dbReference>
<evidence type="ECO:0000256" key="7">
    <source>
        <dbReference type="ARBA" id="ARBA00022989"/>
    </source>
</evidence>
<dbReference type="InterPro" id="IPR001245">
    <property type="entry name" value="Ser-Thr/Tyr_kinase_cat_dom"/>
</dbReference>
<dbReference type="Proteomes" id="UP001279734">
    <property type="component" value="Unassembled WGS sequence"/>
</dbReference>
<feature type="transmembrane region" description="Helical" evidence="11">
    <location>
        <begin position="177"/>
        <end position="202"/>
    </location>
</feature>
<dbReference type="PROSITE" id="PS50011">
    <property type="entry name" value="PROTEIN_KINASE_DOM"/>
    <property type="match status" value="1"/>
</dbReference>
<protein>
    <recommendedName>
        <fullName evidence="12">Protein kinase domain-containing protein</fullName>
    </recommendedName>
</protein>
<evidence type="ECO:0000256" key="11">
    <source>
        <dbReference type="SAM" id="Phobius"/>
    </source>
</evidence>
<dbReference type="PROSITE" id="PS00107">
    <property type="entry name" value="PROTEIN_KINASE_ATP"/>
    <property type="match status" value="1"/>
</dbReference>
<evidence type="ECO:0000256" key="6">
    <source>
        <dbReference type="ARBA" id="ARBA00022737"/>
    </source>
</evidence>
<accession>A0AAD3XI43</accession>